<dbReference type="Proteomes" id="UP000245288">
    <property type="component" value="Unassembled WGS sequence"/>
</dbReference>
<sequence>MGGKENVREQNAYSELYIEDAMCNMANLVDYVVNDLHRDPDEFFKLFEASGIAREFSHGNPKYVSAIPESIFYLRCINKRYSLSEKVSKNMFYKRKNGYQPGVECKKEANMIYLWQSKKQI</sequence>
<proteinExistence type="predicted"/>
<keyword evidence="2" id="KW-1185">Reference proteome</keyword>
<comment type="caution">
    <text evidence="1">The sequence shown here is derived from an EMBL/GenBank/DDBJ whole genome shotgun (WGS) entry which is preliminary data.</text>
</comment>
<organism evidence="1 2">
    <name type="scientific">Eubacterium ramulus</name>
    <dbReference type="NCBI Taxonomy" id="39490"/>
    <lineage>
        <taxon>Bacteria</taxon>
        <taxon>Bacillati</taxon>
        <taxon>Bacillota</taxon>
        <taxon>Clostridia</taxon>
        <taxon>Eubacteriales</taxon>
        <taxon>Eubacteriaceae</taxon>
        <taxon>Eubacterium</taxon>
    </lineage>
</organism>
<reference evidence="1 2" key="1">
    <citation type="submission" date="2014-09" db="EMBL/GenBank/DDBJ databases">
        <title>Butyrate-producing bacteria isolated from human gut.</title>
        <authorList>
            <person name="Zhang Q."/>
            <person name="Zhao L."/>
        </authorList>
    </citation>
    <scope>NUCLEOTIDE SEQUENCE [LARGE SCALE GENOMIC DNA]</scope>
    <source>
        <strain evidence="1 2">21</strain>
    </source>
</reference>
<accession>A0A2V1JS68</accession>
<dbReference type="AlphaFoldDB" id="A0A2V1JS68"/>
<evidence type="ECO:0000313" key="1">
    <source>
        <dbReference type="EMBL" id="PWE85278.1"/>
    </source>
</evidence>
<name>A0A2V1JS68_EUBRA</name>
<protein>
    <submittedName>
        <fullName evidence="1">Uncharacterized protein</fullName>
    </submittedName>
</protein>
<gene>
    <name evidence="1" type="ORF">LG34_16890</name>
</gene>
<dbReference type="EMBL" id="JRFU01000245">
    <property type="protein sequence ID" value="PWE85278.1"/>
    <property type="molecule type" value="Genomic_DNA"/>
</dbReference>
<evidence type="ECO:0000313" key="2">
    <source>
        <dbReference type="Proteomes" id="UP000245288"/>
    </source>
</evidence>